<feature type="compositionally biased region" description="Basic residues" evidence="1">
    <location>
        <begin position="21"/>
        <end position="33"/>
    </location>
</feature>
<feature type="region of interest" description="Disordered" evidence="1">
    <location>
        <begin position="380"/>
        <end position="629"/>
    </location>
</feature>
<feature type="compositionally biased region" description="Polar residues" evidence="1">
    <location>
        <begin position="35"/>
        <end position="49"/>
    </location>
</feature>
<evidence type="ECO:0000256" key="1">
    <source>
        <dbReference type="SAM" id="MobiDB-lite"/>
    </source>
</evidence>
<feature type="compositionally biased region" description="Low complexity" evidence="1">
    <location>
        <begin position="644"/>
        <end position="659"/>
    </location>
</feature>
<reference evidence="2" key="1">
    <citation type="submission" date="2021-02" db="EMBL/GenBank/DDBJ databases">
        <authorList>
            <person name="Nowell W R."/>
        </authorList>
    </citation>
    <scope>NUCLEOTIDE SEQUENCE</scope>
</reference>
<comment type="caution">
    <text evidence="2">The sequence shown here is derived from an EMBL/GenBank/DDBJ whole genome shotgun (WGS) entry which is preliminary data.</text>
</comment>
<feature type="compositionally biased region" description="Basic and acidic residues" evidence="1">
    <location>
        <begin position="598"/>
        <end position="621"/>
    </location>
</feature>
<keyword evidence="3" id="KW-1185">Reference proteome</keyword>
<feature type="compositionally biased region" description="Basic and acidic residues" evidence="1">
    <location>
        <begin position="406"/>
        <end position="415"/>
    </location>
</feature>
<feature type="region of interest" description="Disordered" evidence="1">
    <location>
        <begin position="123"/>
        <end position="158"/>
    </location>
</feature>
<name>A0A814CTE1_9BILA</name>
<feature type="region of interest" description="Disordered" evidence="1">
    <location>
        <begin position="641"/>
        <end position="665"/>
    </location>
</feature>
<feature type="compositionally biased region" description="Polar residues" evidence="1">
    <location>
        <begin position="433"/>
        <end position="445"/>
    </location>
</feature>
<protein>
    <submittedName>
        <fullName evidence="2">Uncharacterized protein</fullName>
    </submittedName>
</protein>
<dbReference type="EMBL" id="CAJNOM010000058">
    <property type="protein sequence ID" value="CAF0946641.1"/>
    <property type="molecule type" value="Genomic_DNA"/>
</dbReference>
<gene>
    <name evidence="2" type="ORF">QVE165_LOCUS11973</name>
</gene>
<proteinExistence type="predicted"/>
<feature type="compositionally biased region" description="Basic residues" evidence="1">
    <location>
        <begin position="476"/>
        <end position="485"/>
    </location>
</feature>
<organism evidence="2 3">
    <name type="scientific">Adineta steineri</name>
    <dbReference type="NCBI Taxonomy" id="433720"/>
    <lineage>
        <taxon>Eukaryota</taxon>
        <taxon>Metazoa</taxon>
        <taxon>Spiralia</taxon>
        <taxon>Gnathifera</taxon>
        <taxon>Rotifera</taxon>
        <taxon>Eurotatoria</taxon>
        <taxon>Bdelloidea</taxon>
        <taxon>Adinetida</taxon>
        <taxon>Adinetidae</taxon>
        <taxon>Adineta</taxon>
    </lineage>
</organism>
<feature type="region of interest" description="Disordered" evidence="1">
    <location>
        <begin position="307"/>
        <end position="334"/>
    </location>
</feature>
<evidence type="ECO:0000313" key="2">
    <source>
        <dbReference type="EMBL" id="CAF0946641.1"/>
    </source>
</evidence>
<accession>A0A814CTE1</accession>
<feature type="compositionally biased region" description="Basic and acidic residues" evidence="1">
    <location>
        <begin position="541"/>
        <end position="550"/>
    </location>
</feature>
<evidence type="ECO:0000313" key="3">
    <source>
        <dbReference type="Proteomes" id="UP000663832"/>
    </source>
</evidence>
<dbReference type="OrthoDB" id="10016585at2759"/>
<feature type="compositionally biased region" description="Basic residues" evidence="1">
    <location>
        <begin position="582"/>
        <end position="591"/>
    </location>
</feature>
<feature type="region of interest" description="Disordered" evidence="1">
    <location>
        <begin position="18"/>
        <end position="50"/>
    </location>
</feature>
<sequence>MTKGGSNKPTMLGRLIFGEKRKQHASPTRHRSATRAGTSMGHVSSSNGNLEHKNAINLQDWAAWRTQLNEQMSNGATERTDIKQMRQFLQANPFYQQHSRDPSNGQYDGVRLLFSIPHANLKPEPVNGSHGSRHKNTHMEAEGRTTYEPNTVRSNIDDHTPITVNSISAESPLMTDKTISQLVPKSLIGNTNGFTHINEQIIATDNLQTHRSIRTPFPTSNRVHSTLQKAVKDGNVLEKIKAFEMQAAAAQAETTTKLCSSGNIISNNRVQSAASSIPSATHRALSPSVRHPLQHPVFPMLMQHEPQQQQQQQHIRSHRSRHAQPTQHHYDAHGKPIVGRESRKGAHVLEPAHGDIILKRRIPQKAGNDEDYSLTAMSSLAHTTSQSHHRQNPYQHRSSASHSRHRQEMIHDKRPSSNHAIVQKKHQPKSKEITPTTAAASSSHKTNTRHRWLKGHKETQGETTIENAKQDMVSTKSKKNSKNKKEKVESKKKTISPTPKGKISATSLDNNRVYGVPNAIINEQTSPQLPPRIDEENESDREEKRIENKNNNHISSKEEDDDISQSKECDTVIPTNIERRTTNKTKYHKKLSSTDGEILSKGEDDTRFSRPTDDHAHRSELNDEDDECKSEGDVFIEDLSTPNISSHQQQSSNIIQRQQSVDELPSDRRWQWSKESGGLIDKGDRKKKQQSPITILTRKNKIKEQVVYETPQSEQIQTSECNTYSIKTKQSSRISPINNHKIEAKTNDFFDIGPHTNPEEIMIKMTSSS</sequence>
<dbReference type="AlphaFoldDB" id="A0A814CTE1"/>
<dbReference type="Proteomes" id="UP000663832">
    <property type="component" value="Unassembled WGS sequence"/>
</dbReference>